<dbReference type="RefSeq" id="WP_010493212.1">
    <property type="nucleotide sequence ID" value="NZ_AZCT01000027.1"/>
</dbReference>
<keyword evidence="2" id="KW-0472">Membrane</keyword>
<proteinExistence type="predicted"/>
<feature type="transmembrane region" description="Helical" evidence="2">
    <location>
        <begin position="21"/>
        <end position="43"/>
    </location>
</feature>
<dbReference type="PATRIC" id="fig|1423816.3.peg.2049"/>
<evidence type="ECO:0000256" key="2">
    <source>
        <dbReference type="SAM" id="Phobius"/>
    </source>
</evidence>
<accession>A0A0R1EKA7</accession>
<comment type="caution">
    <text evidence="3">The sequence shown here is derived from an EMBL/GenBank/DDBJ whole genome shotgun (WGS) entry which is preliminary data.</text>
</comment>
<name>A0A0R1EKA7_LACZE</name>
<evidence type="ECO:0000313" key="4">
    <source>
        <dbReference type="Proteomes" id="UP000051984"/>
    </source>
</evidence>
<keyword evidence="2" id="KW-1133">Transmembrane helix</keyword>
<gene>
    <name evidence="3" type="ORF">FD51_GL001970</name>
</gene>
<organism evidence="3 4">
    <name type="scientific">Lacticaseibacillus zeae DSM 20178 = KCTC 3804</name>
    <dbReference type="NCBI Taxonomy" id="1423816"/>
    <lineage>
        <taxon>Bacteria</taxon>
        <taxon>Bacillati</taxon>
        <taxon>Bacillota</taxon>
        <taxon>Bacilli</taxon>
        <taxon>Lactobacillales</taxon>
        <taxon>Lactobacillaceae</taxon>
        <taxon>Lacticaseibacillus</taxon>
    </lineage>
</organism>
<evidence type="ECO:0000256" key="1">
    <source>
        <dbReference type="SAM" id="MobiDB-lite"/>
    </source>
</evidence>
<keyword evidence="2" id="KW-0812">Transmembrane</keyword>
<feature type="region of interest" description="Disordered" evidence="1">
    <location>
        <begin position="221"/>
        <end position="246"/>
    </location>
</feature>
<reference evidence="3 4" key="1">
    <citation type="journal article" date="2015" name="Genome Announc.">
        <title>Expanding the biotechnology potential of lactobacilli through comparative genomics of 213 strains and associated genera.</title>
        <authorList>
            <person name="Sun Z."/>
            <person name="Harris H.M."/>
            <person name="McCann A."/>
            <person name="Guo C."/>
            <person name="Argimon S."/>
            <person name="Zhang W."/>
            <person name="Yang X."/>
            <person name="Jeffery I.B."/>
            <person name="Cooney J.C."/>
            <person name="Kagawa T.F."/>
            <person name="Liu W."/>
            <person name="Song Y."/>
            <person name="Salvetti E."/>
            <person name="Wrobel A."/>
            <person name="Rasinkangas P."/>
            <person name="Parkhill J."/>
            <person name="Rea M.C."/>
            <person name="O'Sullivan O."/>
            <person name="Ritari J."/>
            <person name="Douillard F.P."/>
            <person name="Paul Ross R."/>
            <person name="Yang R."/>
            <person name="Briner A.E."/>
            <person name="Felis G.E."/>
            <person name="de Vos W.M."/>
            <person name="Barrangou R."/>
            <person name="Klaenhammer T.R."/>
            <person name="Caufield P.W."/>
            <person name="Cui Y."/>
            <person name="Zhang H."/>
            <person name="O'Toole P.W."/>
        </authorList>
    </citation>
    <scope>NUCLEOTIDE SEQUENCE [LARGE SCALE GENOMIC DNA]</scope>
    <source>
        <strain evidence="3 4">DSM 20178</strain>
    </source>
</reference>
<dbReference type="EMBL" id="AZCT01000027">
    <property type="protein sequence ID" value="KRK09899.1"/>
    <property type="molecule type" value="Genomic_DNA"/>
</dbReference>
<dbReference type="Proteomes" id="UP000051984">
    <property type="component" value="Unassembled WGS sequence"/>
</dbReference>
<dbReference type="AlphaFoldDB" id="A0A0R1EKA7"/>
<evidence type="ECO:0000313" key="3">
    <source>
        <dbReference type="EMBL" id="KRK09899.1"/>
    </source>
</evidence>
<protein>
    <submittedName>
        <fullName evidence="3">Uncharacterized protein</fullName>
    </submittedName>
</protein>
<sequence>MNIKMMNQGIHFQDKNKYSLRYVKLLGILLAAFSLLIFAIVLWPRQTDNKQISLGQTFDQGNNQFQFAGVDTDKQNAAMYFYVTKNTIDPLAPLTTVVVTKKTHSGSDFHTQLKQIADDYYVVKLKKSAINNGRLFVKLGSKKDLSGVTSTIDFVLLDLRHPTKVTSLTEGIYLKNYLKILRSNTTNRVASLEKKLVQYNHDLKILKTSLARQKDTANLQVGEQKRATEQRMTQTETNIQDKKQDISDTQSAIKVAQSNLQSYEKRYQHYADH</sequence>